<evidence type="ECO:0000313" key="10">
    <source>
        <dbReference type="EnsemblMetazoa" id="BGLB003102-PC"/>
    </source>
</evidence>
<dbReference type="RefSeq" id="XP_013085105.2">
    <property type="nucleotide sequence ID" value="XM_013229651.2"/>
</dbReference>
<keyword evidence="3" id="KW-0677">Repeat</keyword>
<dbReference type="PROSITE" id="PS00028">
    <property type="entry name" value="ZINC_FINGER_C2H2_1"/>
    <property type="match status" value="9"/>
</dbReference>
<feature type="compositionally biased region" description="Basic and acidic residues" evidence="8">
    <location>
        <begin position="103"/>
        <end position="124"/>
    </location>
</feature>
<dbReference type="GO" id="GO:0008270">
    <property type="term" value="F:zinc ion binding"/>
    <property type="evidence" value="ECO:0007669"/>
    <property type="project" value="UniProtKB-KW"/>
</dbReference>
<feature type="domain" description="C2H2-type" evidence="9">
    <location>
        <begin position="854"/>
        <end position="881"/>
    </location>
</feature>
<feature type="region of interest" description="Disordered" evidence="8">
    <location>
        <begin position="1732"/>
        <end position="1758"/>
    </location>
</feature>
<evidence type="ECO:0000256" key="7">
    <source>
        <dbReference type="PROSITE-ProRule" id="PRU00042"/>
    </source>
</evidence>
<dbReference type="InterPro" id="IPR050527">
    <property type="entry name" value="Snail/Krueppel_Znf"/>
</dbReference>
<feature type="domain" description="C2H2-type" evidence="9">
    <location>
        <begin position="1125"/>
        <end position="1153"/>
    </location>
</feature>
<proteinExistence type="predicted"/>
<name>A0A2C9JIM5_BIOGL</name>
<feature type="domain" description="C2H2-type" evidence="9">
    <location>
        <begin position="2320"/>
        <end position="2346"/>
    </location>
</feature>
<feature type="domain" description="C2H2-type" evidence="9">
    <location>
        <begin position="336"/>
        <end position="364"/>
    </location>
</feature>
<dbReference type="EnsemblMetazoa" id="BGLB003102-RB">
    <property type="protein sequence ID" value="BGLB003102-PB"/>
    <property type="gene ID" value="BGLB003102"/>
</dbReference>
<dbReference type="EnsemblMetazoa" id="BGLB003102-RE">
    <property type="protein sequence ID" value="BGLB003102-PE"/>
    <property type="gene ID" value="BGLB003102"/>
</dbReference>
<feature type="domain" description="C2H2-type" evidence="9">
    <location>
        <begin position="1055"/>
        <end position="1082"/>
    </location>
</feature>
<feature type="domain" description="C2H2-type" evidence="9">
    <location>
        <begin position="2035"/>
        <end position="2062"/>
    </location>
</feature>
<dbReference type="STRING" id="6526.A0A2C9JIM5"/>
<dbReference type="GO" id="GO:0000981">
    <property type="term" value="F:DNA-binding transcription factor activity, RNA polymerase II-specific"/>
    <property type="evidence" value="ECO:0007669"/>
    <property type="project" value="TreeGrafter"/>
</dbReference>
<dbReference type="VEuPathDB" id="VectorBase:BGLB003102"/>
<dbReference type="Gene3D" id="3.30.160.60">
    <property type="entry name" value="Classic Zinc Finger"/>
    <property type="match status" value="13"/>
</dbReference>
<evidence type="ECO:0000256" key="3">
    <source>
        <dbReference type="ARBA" id="ARBA00022737"/>
    </source>
</evidence>
<dbReference type="PANTHER" id="PTHR24388:SF54">
    <property type="entry name" value="PROTEIN ESCARGOT"/>
    <property type="match status" value="1"/>
</dbReference>
<dbReference type="GO" id="GO:0000978">
    <property type="term" value="F:RNA polymerase II cis-regulatory region sequence-specific DNA binding"/>
    <property type="evidence" value="ECO:0007669"/>
    <property type="project" value="TreeGrafter"/>
</dbReference>
<evidence type="ECO:0000313" key="11">
    <source>
        <dbReference type="Proteomes" id="UP000076420"/>
    </source>
</evidence>
<accession>A0A2C9JIM5</accession>
<dbReference type="KEGG" id="bgt:106069881"/>
<feature type="region of interest" description="Disordered" evidence="8">
    <location>
        <begin position="46"/>
        <end position="72"/>
    </location>
</feature>
<keyword evidence="4 7" id="KW-0863">Zinc-finger</keyword>
<feature type="region of interest" description="Disordered" evidence="8">
    <location>
        <begin position="84"/>
        <end position="133"/>
    </location>
</feature>
<reference evidence="10" key="1">
    <citation type="submission" date="2020-05" db="UniProtKB">
        <authorList>
            <consortium name="EnsemblMetazoa"/>
        </authorList>
    </citation>
    <scope>IDENTIFICATION</scope>
    <source>
        <strain evidence="10">BB02</strain>
    </source>
</reference>
<keyword evidence="5" id="KW-0862">Zinc</keyword>
<dbReference type="RefSeq" id="XP_013085113.2">
    <property type="nucleotide sequence ID" value="XM_013229659.2"/>
</dbReference>
<dbReference type="PROSITE" id="PS50157">
    <property type="entry name" value="ZINC_FINGER_C2H2_2"/>
    <property type="match status" value="10"/>
</dbReference>
<gene>
    <name evidence="10" type="primary">106069881</name>
</gene>
<protein>
    <recommendedName>
        <fullName evidence="9">C2H2-type domain-containing protein</fullName>
    </recommendedName>
</protein>
<dbReference type="SUPFAM" id="SSF57667">
    <property type="entry name" value="beta-beta-alpha zinc fingers"/>
    <property type="match status" value="9"/>
</dbReference>
<evidence type="ECO:0000259" key="9">
    <source>
        <dbReference type="PROSITE" id="PS50157"/>
    </source>
</evidence>
<evidence type="ECO:0000256" key="2">
    <source>
        <dbReference type="ARBA" id="ARBA00022723"/>
    </source>
</evidence>
<sequence>MPSSHPQGRRELASVTEFKGLSRGRTRYCKKCKFSCTDAREFTLHLSSHSDSQNKLDSHTDTHLKSLRSKRNSRSAFIDIQSSKAADMEVTSEHLSPGAPIGQEKDKAEASLDKMETENKQNDDDHGDEPDAMSYDIKAKCQPFHSGKLDSSAPDDISGVDDVEDEGRLVIDDHVQSGTKSNHAFSSRQFSLAETDARKYIHPQEVKKDYKCDQCDYGTSSRSKLARHKELHEASKSRQLEMVSPYQQLSLKRETDEDNFLNVSTDALETSSFINDMENGEDDMADTPNGSGLPLTITPENIDQVLDDDKKKKKKTRQEVDPGKYFEAVDSSGTKYACSQCGNIYKWRKSLNKHWKEKHSLDPLVEVASPPGMLELLKSGKYTQLGARRIYDNIFLSTIKTQKDDDHVQATASPSSIPPSPSPPNFLSNSQSLVNNRMSSNLSSLMPKMIGPFVAPTSQPVFPGMSHSLSNVHNGYESTDEFALDLSRDMKVESLQNSPYSISPFDQDQPLDFSKKKETTSSAKHDKLWDEFRDLKPSQGINQYIAKVHRCTKCEYTSTSEADFANHTSSHLNKRIVKCNQCKIQISSMDELNNHFLKLHFKKLTEHKEAIKKIPHGLQQTYHLLKMDLQDIGELNNQDLGASDSKSLKCKKCEFEAKWPAELQKHAVSHSEERPYVCMVCGSTYKWKWDLVKHFQKSHPNLPNPYRRNDKRDSPDGSSEEENEDEPEIKKTKLNPDLLNKNQLNRDDVISVEGIMAATQAGQRVVSSHLNILDDEPNNLDKNISFFGHFKFNSGQGTQLPQTAQDLIDSQHKAQRAMQEASRNRQGLSSNKKIMPRDQASPTPSGSKTEELPYKCTMCNYHARWPSEVTQHMKNHSDSKPYLCPRCEYRSKWKWDVVKHLKRCGGGGINDVIDTTKNRKREAMQNSQGPPNAIVCQQGKIRKVTSQSGLSYMLDDNGQQQPTPSQTSGQSSGDDLSRSSSNASTLDLSNNNDSTHVDSNTTNNNYAAYTNGQPFAGLSMLTTVSNVGNGNVSSSPSQSPPATKVVSSRNNDNIWNCPHCPFTTASQAELKRHSGLHSDDKPFKCDVCQYSTRWACDLKKHRKSYDHYPPINREEKSVEKTLGRFRCSHCSLYFQSLQNLLEHRMAEHIGREGVQASPVPQEPAEIDAARIKHPRKPIKQLQCNKCAFVCKNRQTMEKHKEEHEQLDSSGYQCFYCSSQFKEKESLLDHMSTHSAFNPKEWETFFMINEDEDHQHIKEEAKTNDPQDKETSNQPVDMEHVVQESKLENSLSSTEARIQQILNEIPKQAAKQLQFSQQTNKYQCEWCPAEFINLTAVYKHASQAHPIQLKEQDVSLSLAAQKASAASKKIYTGESLEILKRQIAEKRNQQLVEKLNEIITNKPEVQEVLSKKMEEGSKRYNCDKCNFSSANILTFQRHHDLHGSKSASQCWFCDYSVDRMNLLYQHMKISHTRKWKALSQDPKYAEQIQKMNHTFTNLPIQGNNNDSPPEASSADVCAMDLSSKNNNEVTHDVVYITRQQYTWSGIPVNVIPVDNALNFVCPHCAFNDASIAKTCAHVMQSHRAMAKFTCKKCQFSDDNIHVMSDHCKISHPINERIVEVLSFKQLNFSELQMVQMAAIKEKQEMIATAQEEMSKTMACPFCPFKTLVTEQMKCHLSSHSQQARYRCQLCDFSSDSTTIISDHVRVHDKNYNFDSKINSLPGKDEISNAKILETKSEPMDTDLSETPLSNKDKVSSPKSKTNGRIRYRCLACPFYTSCKSNILKHKRQHLHNKRYKCSTCSYSSARAVLLRKHLASHDTTIEDDGLHHDIFYDPNSVEDLKPDEVDEQDEDLDEDEFEDDETNSEDLDEMDAKAIADLEAKDILEAEAAHKNNSQIEDDLCGDSSDKQFRRQKCTVCPFSSNSSYEFRKHLNFHGTQERYKCDYCSYSLDRLNLLSQHRKLHSLEPNFNPNPPAADLLNTDFIYKQNQLEELGEAVEEDKNDVLLKQYACPYCAYKTCKKKSFDIHCNSHGLRRRYICDFCDWSADRLALLCQHRKVHEGEPNFDAGPEDKVFLNQEFDDGAAGEFEAKLMEIKNQDKTKKDGETDALISPPFKLTVVKKIYPCKLCPYKSNSGNSFAVHTSMHDSGAEYGCTKCSYAAHNKGLLQQHMHLHSLDCADIKDIAGPEAPSESPHLVEPMVGEKEQNGSESFLGIELTCQRCPFTALSPSVLKEHAKCHMAHDSITCPYCDFSTMSKQLLYPHIQVHFPGTKLSQEALELALESRGKIALGVNCIVNNNNNSEPALPKCDKPTEDAVKTQRVYVCQYCEREFEAKQLMIQHEKQHLGSH</sequence>
<feature type="region of interest" description="Disordered" evidence="8">
    <location>
        <begin position="810"/>
        <end position="850"/>
    </location>
</feature>
<feature type="compositionally biased region" description="Basic and acidic residues" evidence="8">
    <location>
        <begin position="52"/>
        <end position="64"/>
    </location>
</feature>
<organism evidence="10 11">
    <name type="scientific">Biomphalaria glabrata</name>
    <name type="common">Bloodfluke planorb</name>
    <name type="synonym">Freshwater snail</name>
    <dbReference type="NCBI Taxonomy" id="6526"/>
    <lineage>
        <taxon>Eukaryota</taxon>
        <taxon>Metazoa</taxon>
        <taxon>Spiralia</taxon>
        <taxon>Lophotrochozoa</taxon>
        <taxon>Mollusca</taxon>
        <taxon>Gastropoda</taxon>
        <taxon>Heterobranchia</taxon>
        <taxon>Euthyneura</taxon>
        <taxon>Panpulmonata</taxon>
        <taxon>Hygrophila</taxon>
        <taxon>Lymnaeoidea</taxon>
        <taxon>Planorbidae</taxon>
        <taxon>Biomphalaria</taxon>
    </lineage>
</organism>
<evidence type="ECO:0000256" key="6">
    <source>
        <dbReference type="ARBA" id="ARBA00023242"/>
    </source>
</evidence>
<dbReference type="InterPro" id="IPR013087">
    <property type="entry name" value="Znf_C2H2_type"/>
</dbReference>
<feature type="region of interest" description="Disordered" evidence="8">
    <location>
        <begin position="1831"/>
        <end position="1865"/>
    </location>
</feature>
<dbReference type="InterPro" id="IPR036236">
    <property type="entry name" value="Znf_C2H2_sf"/>
</dbReference>
<dbReference type="SMART" id="SM00355">
    <property type="entry name" value="ZnF_C2H2"/>
    <property type="match status" value="32"/>
</dbReference>
<dbReference type="OrthoDB" id="6365676at2759"/>
<feature type="region of interest" description="Disordered" evidence="8">
    <location>
        <begin position="698"/>
        <end position="740"/>
    </location>
</feature>
<dbReference type="RefSeq" id="XP_013085120.2">
    <property type="nucleotide sequence ID" value="XM_013229666.2"/>
</dbReference>
<feature type="domain" description="C2H2-type" evidence="9">
    <location>
        <begin position="648"/>
        <end position="675"/>
    </location>
</feature>
<dbReference type="PANTHER" id="PTHR24388">
    <property type="entry name" value="ZINC FINGER PROTEIN"/>
    <property type="match status" value="1"/>
</dbReference>
<dbReference type="GO" id="GO:0005634">
    <property type="term" value="C:nucleus"/>
    <property type="evidence" value="ECO:0007669"/>
    <property type="project" value="UniProtKB-SubCell"/>
</dbReference>
<feature type="compositionally biased region" description="Acidic residues" evidence="8">
    <location>
        <begin position="1843"/>
        <end position="1865"/>
    </location>
</feature>
<feature type="domain" description="C2H2-type" evidence="9">
    <location>
        <begin position="1939"/>
        <end position="1966"/>
    </location>
</feature>
<feature type="compositionally biased region" description="Acidic residues" evidence="8">
    <location>
        <begin position="718"/>
        <end position="727"/>
    </location>
</feature>
<feature type="domain" description="C2H2-type" evidence="9">
    <location>
        <begin position="1211"/>
        <end position="1238"/>
    </location>
</feature>
<feature type="compositionally biased region" description="Low complexity" evidence="8">
    <location>
        <begin position="958"/>
        <end position="1005"/>
    </location>
</feature>
<dbReference type="EnsemblMetazoa" id="BGLB003102-RD">
    <property type="protein sequence ID" value="BGLB003102-PD"/>
    <property type="gene ID" value="BGLB003102"/>
</dbReference>
<feature type="domain" description="C2H2-type" evidence="9">
    <location>
        <begin position="210"/>
        <end position="237"/>
    </location>
</feature>
<evidence type="ECO:0000256" key="4">
    <source>
        <dbReference type="ARBA" id="ARBA00022771"/>
    </source>
</evidence>
<dbReference type="Proteomes" id="UP000076420">
    <property type="component" value="Unassembled WGS sequence"/>
</dbReference>
<feature type="region of interest" description="Disordered" evidence="8">
    <location>
        <begin position="498"/>
        <end position="520"/>
    </location>
</feature>
<feature type="region of interest" description="Disordered" evidence="8">
    <location>
        <begin position="952"/>
        <end position="1005"/>
    </location>
</feature>
<comment type="subcellular location">
    <subcellularLocation>
        <location evidence="1">Nucleus</location>
    </subcellularLocation>
</comment>
<evidence type="ECO:0000256" key="5">
    <source>
        <dbReference type="ARBA" id="ARBA00022833"/>
    </source>
</evidence>
<dbReference type="RefSeq" id="XP_013085129.2">
    <property type="nucleotide sequence ID" value="XM_013229675.2"/>
</dbReference>
<evidence type="ECO:0000256" key="8">
    <source>
        <dbReference type="SAM" id="MobiDB-lite"/>
    </source>
</evidence>
<keyword evidence="2" id="KW-0479">Metal-binding</keyword>
<keyword evidence="6" id="KW-0539">Nucleus</keyword>
<evidence type="ECO:0000256" key="1">
    <source>
        <dbReference type="ARBA" id="ARBA00004123"/>
    </source>
</evidence>
<dbReference type="VEuPathDB" id="VectorBase:BGLAX_049222"/>
<dbReference type="EnsemblMetazoa" id="BGLB003102-RC">
    <property type="protein sequence ID" value="BGLB003102-PC"/>
    <property type="gene ID" value="BGLB003102"/>
</dbReference>
<feature type="region of interest" description="Disordered" evidence="8">
    <location>
        <begin position="403"/>
        <end position="430"/>
    </location>
</feature>